<accession>A0A1U7CK81</accession>
<evidence type="ECO:0000256" key="7">
    <source>
        <dbReference type="HAMAP-Rule" id="MF_00444"/>
    </source>
</evidence>
<organism evidence="11 12">
    <name type="scientific">Paludisphaera borealis</name>
    <dbReference type="NCBI Taxonomy" id="1387353"/>
    <lineage>
        <taxon>Bacteria</taxon>
        <taxon>Pseudomonadati</taxon>
        <taxon>Planctomycetota</taxon>
        <taxon>Planctomycetia</taxon>
        <taxon>Isosphaerales</taxon>
        <taxon>Isosphaeraceae</taxon>
        <taxon>Paludisphaera</taxon>
    </lineage>
</organism>
<dbReference type="InterPro" id="IPR001907">
    <property type="entry name" value="ClpP"/>
</dbReference>
<dbReference type="GO" id="GO:0004252">
    <property type="term" value="F:serine-type endopeptidase activity"/>
    <property type="evidence" value="ECO:0007669"/>
    <property type="project" value="UniProtKB-UniRule"/>
</dbReference>
<dbReference type="PRINTS" id="PR00127">
    <property type="entry name" value="CLPPROTEASEP"/>
</dbReference>
<dbReference type="RefSeq" id="WP_076343511.1">
    <property type="nucleotide sequence ID" value="NZ_CP019082.1"/>
</dbReference>
<feature type="compositionally biased region" description="Low complexity" evidence="10">
    <location>
        <begin position="211"/>
        <end position="221"/>
    </location>
</feature>
<dbReference type="OrthoDB" id="9802800at2"/>
<comment type="catalytic activity">
    <reaction evidence="6 7 8">
        <text>Hydrolysis of proteins to small peptides in the presence of ATP and magnesium. alpha-casein is the usual test substrate. In the absence of ATP, only oligopeptides shorter than five residues are hydrolyzed (such as succinyl-Leu-Tyr-|-NHMec, and Leu-Tyr-Leu-|-Tyr-Trp, in which cleavage of the -Tyr-|-Leu- and -Tyr-|-Trp bonds also occurs).</text>
        <dbReference type="EC" id="3.4.21.92"/>
    </reaction>
</comment>
<evidence type="ECO:0000256" key="3">
    <source>
        <dbReference type="ARBA" id="ARBA00022670"/>
    </source>
</evidence>
<dbReference type="Pfam" id="PF00574">
    <property type="entry name" value="CLP_protease"/>
    <property type="match status" value="1"/>
</dbReference>
<dbReference type="HAMAP" id="MF_00444">
    <property type="entry name" value="ClpP"/>
    <property type="match status" value="1"/>
</dbReference>
<proteinExistence type="inferred from homology"/>
<dbReference type="PANTHER" id="PTHR10381">
    <property type="entry name" value="ATP-DEPENDENT CLP PROTEASE PROTEOLYTIC SUBUNIT"/>
    <property type="match status" value="1"/>
</dbReference>
<dbReference type="GO" id="GO:0005737">
    <property type="term" value="C:cytoplasm"/>
    <property type="evidence" value="ECO:0007669"/>
    <property type="project" value="UniProtKB-SubCell"/>
</dbReference>
<keyword evidence="4 7" id="KW-0378">Hydrolase</keyword>
<evidence type="ECO:0000256" key="6">
    <source>
        <dbReference type="ARBA" id="ARBA00034021"/>
    </source>
</evidence>
<dbReference type="GO" id="GO:0009368">
    <property type="term" value="C:endopeptidase Clp complex"/>
    <property type="evidence" value="ECO:0007669"/>
    <property type="project" value="TreeGrafter"/>
</dbReference>
<keyword evidence="2 7" id="KW-0963">Cytoplasm</keyword>
<gene>
    <name evidence="11" type="primary">clpP_1</name>
    <name evidence="7" type="synonym">clpP</name>
    <name evidence="11" type="ORF">BSF38_00735</name>
</gene>
<dbReference type="EC" id="3.4.21.92" evidence="7"/>
<reference evidence="12" key="1">
    <citation type="submission" date="2016-12" db="EMBL/GenBank/DDBJ databases">
        <title>Comparative genomics of four Isosphaeraceae planctomycetes: a common pool of plasmids and glycoside hydrolase genes.</title>
        <authorList>
            <person name="Ivanova A."/>
        </authorList>
    </citation>
    <scope>NUCLEOTIDE SEQUENCE [LARGE SCALE GENOMIC DNA]</scope>
    <source>
        <strain evidence="12">PX4</strain>
    </source>
</reference>
<dbReference type="GO" id="GO:0006515">
    <property type="term" value="P:protein quality control for misfolded or incompletely synthesized proteins"/>
    <property type="evidence" value="ECO:0007669"/>
    <property type="project" value="TreeGrafter"/>
</dbReference>
<keyword evidence="3 7" id="KW-0645">Protease</keyword>
<dbReference type="GO" id="GO:0004176">
    <property type="term" value="F:ATP-dependent peptidase activity"/>
    <property type="evidence" value="ECO:0007669"/>
    <property type="project" value="InterPro"/>
</dbReference>
<dbReference type="Proteomes" id="UP000186309">
    <property type="component" value="Chromosome"/>
</dbReference>
<protein>
    <recommendedName>
        <fullName evidence="7 9">ATP-dependent Clp protease proteolytic subunit</fullName>
        <ecNumber evidence="7">3.4.21.92</ecNumber>
    </recommendedName>
    <alternativeName>
        <fullName evidence="7">Endopeptidase Clp</fullName>
    </alternativeName>
</protein>
<name>A0A1U7CK81_9BACT</name>
<evidence type="ECO:0000313" key="12">
    <source>
        <dbReference type="Proteomes" id="UP000186309"/>
    </source>
</evidence>
<feature type="region of interest" description="Disordered" evidence="10">
    <location>
        <begin position="207"/>
        <end position="230"/>
    </location>
</feature>
<keyword evidence="5 7" id="KW-0720">Serine protease</keyword>
<dbReference type="FunFam" id="3.90.226.10:FF:000002">
    <property type="entry name" value="ATP-dependent Clp protease proteolytic subunit"/>
    <property type="match status" value="1"/>
</dbReference>
<comment type="subcellular location">
    <subcellularLocation>
        <location evidence="7">Cytoplasm</location>
    </subcellularLocation>
</comment>
<evidence type="ECO:0000256" key="1">
    <source>
        <dbReference type="ARBA" id="ARBA00007039"/>
    </source>
</evidence>
<dbReference type="PROSITE" id="PS00382">
    <property type="entry name" value="CLP_PROTEASE_HIS"/>
    <property type="match status" value="1"/>
</dbReference>
<dbReference type="AlphaFoldDB" id="A0A1U7CK81"/>
<dbReference type="NCBIfam" id="NF009205">
    <property type="entry name" value="PRK12553.1"/>
    <property type="match status" value="1"/>
</dbReference>
<evidence type="ECO:0000256" key="2">
    <source>
        <dbReference type="ARBA" id="ARBA00022490"/>
    </source>
</evidence>
<comment type="function">
    <text evidence="7">Cleaves peptides in various proteins in a process that requires ATP hydrolysis. Has a chymotrypsin-like activity. Plays a major role in the degradation of misfolded proteins.</text>
</comment>
<feature type="active site" evidence="7 8">
    <location>
        <position position="129"/>
    </location>
</feature>
<keyword evidence="12" id="KW-1185">Reference proteome</keyword>
<dbReference type="InterPro" id="IPR033135">
    <property type="entry name" value="ClpP_His_AS"/>
</dbReference>
<comment type="similarity">
    <text evidence="1 7 9">Belongs to the peptidase S14 family.</text>
</comment>
<evidence type="ECO:0000256" key="5">
    <source>
        <dbReference type="ARBA" id="ARBA00022825"/>
    </source>
</evidence>
<dbReference type="KEGG" id="pbor:BSF38_00735"/>
<dbReference type="PANTHER" id="PTHR10381:SF70">
    <property type="entry name" value="ATP-DEPENDENT CLP PROTEASE PROTEOLYTIC SUBUNIT"/>
    <property type="match status" value="1"/>
</dbReference>
<comment type="subunit">
    <text evidence="7">Fourteen ClpP subunits assemble into 2 heptameric rings which stack back to back to give a disk-like structure with a central cavity, resembling the structure of eukaryotic proteasomes.</text>
</comment>
<dbReference type="GO" id="GO:0051117">
    <property type="term" value="F:ATPase binding"/>
    <property type="evidence" value="ECO:0007669"/>
    <property type="project" value="TreeGrafter"/>
</dbReference>
<dbReference type="EMBL" id="CP019082">
    <property type="protein sequence ID" value="APW59316.1"/>
    <property type="molecule type" value="Genomic_DNA"/>
</dbReference>
<dbReference type="Gene3D" id="3.90.226.10">
    <property type="entry name" value="2-enoyl-CoA Hydratase, Chain A, domain 1"/>
    <property type="match status" value="1"/>
</dbReference>
<dbReference type="SUPFAM" id="SSF52096">
    <property type="entry name" value="ClpP/crotonase"/>
    <property type="match status" value="1"/>
</dbReference>
<dbReference type="InterPro" id="IPR023562">
    <property type="entry name" value="ClpP/TepA"/>
</dbReference>
<evidence type="ECO:0000256" key="4">
    <source>
        <dbReference type="ARBA" id="ARBA00022801"/>
    </source>
</evidence>
<evidence type="ECO:0000256" key="10">
    <source>
        <dbReference type="SAM" id="MobiDB-lite"/>
    </source>
</evidence>
<evidence type="ECO:0000256" key="8">
    <source>
        <dbReference type="PROSITE-ProRule" id="PRU10086"/>
    </source>
</evidence>
<feature type="active site" description="Nucleophile" evidence="7">
    <location>
        <position position="104"/>
    </location>
</feature>
<evidence type="ECO:0000313" key="11">
    <source>
        <dbReference type="EMBL" id="APW59316.1"/>
    </source>
</evidence>
<dbReference type="InterPro" id="IPR029045">
    <property type="entry name" value="ClpP/crotonase-like_dom_sf"/>
</dbReference>
<dbReference type="CDD" id="cd07017">
    <property type="entry name" value="S14_ClpP_2"/>
    <property type="match status" value="1"/>
</dbReference>
<dbReference type="STRING" id="1387353.BSF38_00735"/>
<dbReference type="NCBIfam" id="NF001368">
    <property type="entry name" value="PRK00277.1"/>
    <property type="match status" value="1"/>
</dbReference>
<sequence length="230" mass="24756">MPFDHPLADPMLQRGRDYARQRQMTLGDLLLENRIIFLEGVINDAVANNAVMKFLYLQYENRTQGISFYINSPGGSVSSTLAIYDTMQFIECPIATYCIGLAASGAAVLLAGGSKGRRYSLPHSKIMIHQPYGQVGGQVSDIEIQAEEIVKSRQVINEVLARHTGQPIERIAKDTERDRYLTAIQAKEYGLVDEVVGRIVGVGGPSGVSMGGPSSDASGSGSPPPAPSAM</sequence>
<evidence type="ECO:0000256" key="9">
    <source>
        <dbReference type="RuleBase" id="RU003567"/>
    </source>
</evidence>